<dbReference type="KEGG" id="hazt:108665826"/>
<dbReference type="CDD" id="cd10810">
    <property type="entry name" value="GH38N_AMII_LAM_like"/>
    <property type="match status" value="1"/>
</dbReference>
<dbReference type="Gene3D" id="2.60.40.1360">
    <property type="match status" value="1"/>
</dbReference>
<keyword evidence="8" id="KW-1015">Disulfide bond</keyword>
<keyword evidence="5 11" id="KW-0732">Signal</keyword>
<protein>
    <recommendedName>
        <fullName evidence="3 11">Alpha-mannosidase</fullName>
        <ecNumber evidence="11">3.2.1.-</ecNumber>
    </recommendedName>
</protein>
<dbReference type="GO" id="GO:0030246">
    <property type="term" value="F:carbohydrate binding"/>
    <property type="evidence" value="ECO:0007669"/>
    <property type="project" value="InterPro"/>
</dbReference>
<sequence length="1027" mass="114663">MSLRPALLLVLLAAASWSNPACPTFDPDLVTVHLVCHTHDDVGWLKTVDQYFYGANNSIQRAGVQYTIDSVVNELGKNATRKFSYVEMAFFTRWWHQQNDEVKDQVKALVASGQLELLNGGWSMNDEAAAHYTAIVDQMTLGLVFINQTFGPNARPRVAWQIDPFGHSNEQASLFAQMGFDGLFFARVDYHDKDKRWTSKNMEMVWQPSQSLGEAAWLFTGVLPNHYEPPSGFCFDDLCSDPPIMDDPMLEDYNVDSRVLEFLDAVSAQAEAFRTNQLIMTMGSDFQYQNAATWYKNLDKLIKYVNARQEAGSKVRVTYSTPSCYVDALHASQISWGTKQDDFFPYASDPHAYWTGYFTSRPTFKGMIRKANGFHQAQKQLLAVTGSGRTSGLERMAATLGVTQHHDAVTGTAKQHVTDDYYKRLDVALQASQDELVPVIRKLSTGGFGSAGAKAAGAVSFCPQLNISSCELTETSENFQVVVYNSIARPIDTPVRIPVPDFAYKVTDYQGNGIISQLVPVPDAIQAIPYRTSAAVFELVFMAQAVPPLGSTTYQVTRTAARGVYESQKSMRRKITEGNDGFISQGRVSVRVDGSTGSLSGILYATKYGVKEITVTGEKLFYHGTSGDNSEFDLRASGAYIFRPNGTDAFPVQASNTVQFEGEVVSEIHVEYGSWVSEVIRTYKGFPQVETEWLVGPISLSDGFGKEVITRYTVEGMATNNTFYTDANGREMQKRTKDYRATWEQEITEPVSWNYYPVTARLLLQSSNDMGKFVVLTDRAQGGTSLSDGQVELMVHRRLFFDDAFGVGEALDEMAYGRGLIARGVHWLLHSDAATADCDFACLHRRLGEELFMRPLIMFQDGTDPMPAPVSNLKSPLPEQVHLMTLEPWLSSGQFLLRLEHMFEAGESANFSVPVTVDLQNLLTKYTITDAQETVLSANQWAADSTRLQWQVEGQEFAEQLVQLEEETENNWLYGRAKVLAEIFSHFSENTYTSPRFGQPKRPKADLSVTLQPMQIRTFVITVQTAT</sequence>
<dbReference type="InterPro" id="IPR011330">
    <property type="entry name" value="Glyco_hydro/deAcase_b/a-brl"/>
</dbReference>
<proteinExistence type="inferred from homology"/>
<dbReference type="GeneID" id="108665826"/>
<evidence type="ECO:0000256" key="2">
    <source>
        <dbReference type="ARBA" id="ARBA00009792"/>
    </source>
</evidence>
<dbReference type="Gene3D" id="1.20.1270.50">
    <property type="entry name" value="Glycoside hydrolase family 38, central domain"/>
    <property type="match status" value="2"/>
</dbReference>
<dbReference type="SUPFAM" id="SSF74650">
    <property type="entry name" value="Galactose mutarotase-like"/>
    <property type="match status" value="1"/>
</dbReference>
<dbReference type="AlphaFoldDB" id="A0A8B7N3F6"/>
<evidence type="ECO:0000256" key="8">
    <source>
        <dbReference type="ARBA" id="ARBA00023157"/>
    </source>
</evidence>
<evidence type="ECO:0000259" key="12">
    <source>
        <dbReference type="SMART" id="SM00872"/>
    </source>
</evidence>
<dbReference type="InterPro" id="IPR013780">
    <property type="entry name" value="Glyco_hydro_b"/>
</dbReference>
<dbReference type="SMART" id="SM00872">
    <property type="entry name" value="Alpha-mann_mid"/>
    <property type="match status" value="1"/>
</dbReference>
<evidence type="ECO:0000256" key="3">
    <source>
        <dbReference type="ARBA" id="ARBA00012752"/>
    </source>
</evidence>
<dbReference type="OMA" id="FIWRPSK"/>
<dbReference type="Proteomes" id="UP000694843">
    <property type="component" value="Unplaced"/>
</dbReference>
<dbReference type="InterPro" id="IPR041147">
    <property type="entry name" value="GH38_C"/>
</dbReference>
<dbReference type="InterPro" id="IPR015341">
    <property type="entry name" value="Glyco_hydro_38_cen"/>
</dbReference>
<keyword evidence="9" id="KW-0325">Glycoprotein</keyword>
<dbReference type="Gene3D" id="2.70.98.30">
    <property type="entry name" value="Golgi alpha-mannosidase II, domain 4"/>
    <property type="match status" value="1"/>
</dbReference>
<keyword evidence="7 11" id="KW-0862">Zinc</keyword>
<dbReference type="CTD" id="34437"/>
<dbReference type="InterPro" id="IPR011013">
    <property type="entry name" value="Gal_mutarotase_sf_dom"/>
</dbReference>
<keyword evidence="13" id="KW-1185">Reference proteome</keyword>
<dbReference type="InterPro" id="IPR048534">
    <property type="entry name" value="Man2a1-like_dom"/>
</dbReference>
<dbReference type="PANTHER" id="PTHR11607:SF3">
    <property type="entry name" value="LYSOSOMAL ALPHA-MANNOSIDASE"/>
    <property type="match status" value="1"/>
</dbReference>
<dbReference type="RefSeq" id="XP_018008120.1">
    <property type="nucleotide sequence ID" value="XM_018152631.2"/>
</dbReference>
<name>A0A8B7N3F6_HYAAZ</name>
<dbReference type="OrthoDB" id="2016903at2759"/>
<dbReference type="Pfam" id="PF09261">
    <property type="entry name" value="Alpha-mann_mid"/>
    <property type="match status" value="1"/>
</dbReference>
<dbReference type="GO" id="GO:0046872">
    <property type="term" value="F:metal ion binding"/>
    <property type="evidence" value="ECO:0007669"/>
    <property type="project" value="UniProtKB-KW"/>
</dbReference>
<dbReference type="Gene3D" id="2.60.40.1180">
    <property type="entry name" value="Golgi alpha-mannosidase II"/>
    <property type="match status" value="1"/>
</dbReference>
<dbReference type="InterPro" id="IPR027291">
    <property type="entry name" value="Glyco_hydro_38_N_sf"/>
</dbReference>
<evidence type="ECO:0000256" key="5">
    <source>
        <dbReference type="ARBA" id="ARBA00022729"/>
    </source>
</evidence>
<feature type="domain" description="Glycoside hydrolase family 38 central" evidence="12">
    <location>
        <begin position="352"/>
        <end position="425"/>
    </location>
</feature>
<dbReference type="GO" id="GO:0006013">
    <property type="term" value="P:mannose metabolic process"/>
    <property type="evidence" value="ECO:0007669"/>
    <property type="project" value="InterPro"/>
</dbReference>
<dbReference type="SUPFAM" id="SSF88713">
    <property type="entry name" value="Glycoside hydrolase/deacetylase"/>
    <property type="match status" value="1"/>
</dbReference>
<dbReference type="GO" id="GO:0004559">
    <property type="term" value="F:alpha-mannosidase activity"/>
    <property type="evidence" value="ECO:0007669"/>
    <property type="project" value="UniProtKB-EC"/>
</dbReference>
<feature type="signal peptide" evidence="11">
    <location>
        <begin position="1"/>
        <end position="18"/>
    </location>
</feature>
<dbReference type="FunFam" id="1.20.1270.50:FF:000002">
    <property type="entry name" value="Alpha-mannosidase"/>
    <property type="match status" value="1"/>
</dbReference>
<dbReference type="FunFam" id="2.60.40.1180:FF:000018">
    <property type="entry name" value="Alpha-mannosidase"/>
    <property type="match status" value="1"/>
</dbReference>
<dbReference type="Pfam" id="PF17677">
    <property type="entry name" value="Glyco_hydro38C2"/>
    <property type="match status" value="1"/>
</dbReference>
<dbReference type="FunFam" id="1.20.1270.50:FF:000003">
    <property type="entry name" value="Alpha-mannosidase"/>
    <property type="match status" value="1"/>
</dbReference>
<dbReference type="Pfam" id="PF07748">
    <property type="entry name" value="Glyco_hydro_38C"/>
    <property type="match status" value="1"/>
</dbReference>
<comment type="similarity">
    <text evidence="2 11">Belongs to the glycosyl hydrolase 38 family.</text>
</comment>
<dbReference type="InterPro" id="IPR000602">
    <property type="entry name" value="Glyco_hydro_38_N"/>
</dbReference>
<feature type="chain" id="PRO_5034799658" description="Alpha-mannosidase" evidence="11">
    <location>
        <begin position="19"/>
        <end position="1027"/>
    </location>
</feature>
<evidence type="ECO:0000256" key="7">
    <source>
        <dbReference type="ARBA" id="ARBA00022833"/>
    </source>
</evidence>
<keyword evidence="6 11" id="KW-0378">Hydrolase</keyword>
<evidence type="ECO:0000256" key="11">
    <source>
        <dbReference type="RuleBase" id="RU361199"/>
    </source>
</evidence>
<dbReference type="Pfam" id="PF01074">
    <property type="entry name" value="Glyco_hydro_38N"/>
    <property type="match status" value="1"/>
</dbReference>
<dbReference type="InterPro" id="IPR011682">
    <property type="entry name" value="Glyco_hydro_38_C"/>
</dbReference>
<dbReference type="Gene3D" id="3.20.110.10">
    <property type="entry name" value="Glycoside hydrolase 38, N terminal domain"/>
    <property type="match status" value="1"/>
</dbReference>
<gene>
    <name evidence="14" type="primary">LOC108665826</name>
</gene>
<dbReference type="InterPro" id="IPR050843">
    <property type="entry name" value="Glycosyl_Hydrlase_38"/>
</dbReference>
<dbReference type="Pfam" id="PF21260">
    <property type="entry name" value="Laman-like_dom"/>
    <property type="match status" value="1"/>
</dbReference>
<evidence type="ECO:0000256" key="10">
    <source>
        <dbReference type="ARBA" id="ARBA00023295"/>
    </source>
</evidence>
<organism evidence="13 14">
    <name type="scientific">Hyalella azteca</name>
    <name type="common">Amphipod</name>
    <dbReference type="NCBI Taxonomy" id="294128"/>
    <lineage>
        <taxon>Eukaryota</taxon>
        <taxon>Metazoa</taxon>
        <taxon>Ecdysozoa</taxon>
        <taxon>Arthropoda</taxon>
        <taxon>Crustacea</taxon>
        <taxon>Multicrustacea</taxon>
        <taxon>Malacostraca</taxon>
        <taxon>Eumalacostraca</taxon>
        <taxon>Peracarida</taxon>
        <taxon>Amphipoda</taxon>
        <taxon>Senticaudata</taxon>
        <taxon>Talitrida</taxon>
        <taxon>Talitroidea</taxon>
        <taxon>Hyalellidae</taxon>
        <taxon>Hyalella</taxon>
    </lineage>
</organism>
<evidence type="ECO:0000256" key="6">
    <source>
        <dbReference type="ARBA" id="ARBA00022801"/>
    </source>
</evidence>
<evidence type="ECO:0000313" key="14">
    <source>
        <dbReference type="RefSeq" id="XP_018008120.1"/>
    </source>
</evidence>
<comment type="catalytic activity">
    <reaction evidence="1">
        <text>Hydrolysis of terminal, non-reducing alpha-D-mannose residues in alpha-D-mannosides.</text>
        <dbReference type="EC" id="3.2.1.24"/>
    </reaction>
</comment>
<keyword evidence="10 11" id="KW-0326">Glycosidase</keyword>
<evidence type="ECO:0000256" key="4">
    <source>
        <dbReference type="ARBA" id="ARBA00022723"/>
    </source>
</evidence>
<reference evidence="14" key="1">
    <citation type="submission" date="2025-08" db="UniProtKB">
        <authorList>
            <consortium name="RefSeq"/>
        </authorList>
    </citation>
    <scope>IDENTIFICATION</scope>
    <source>
        <tissue evidence="14">Whole organism</tissue>
    </source>
</reference>
<comment type="cofactor">
    <cofactor evidence="11">
        <name>Zn(2+)</name>
        <dbReference type="ChEBI" id="CHEBI:29105"/>
    </cofactor>
    <text evidence="11">Binds 1 zinc ion per subunit.</text>
</comment>
<keyword evidence="4 11" id="KW-0479">Metal-binding</keyword>
<evidence type="ECO:0000256" key="1">
    <source>
        <dbReference type="ARBA" id="ARBA00000365"/>
    </source>
</evidence>
<dbReference type="FunFam" id="2.70.98.30:FF:000003">
    <property type="entry name" value="Alpha-mannosidase"/>
    <property type="match status" value="1"/>
</dbReference>
<dbReference type="InterPro" id="IPR037094">
    <property type="entry name" value="Glyco_hydro_38_cen_sf"/>
</dbReference>
<accession>A0A8B7N3F6</accession>
<dbReference type="EC" id="3.2.1.-" evidence="11"/>
<dbReference type="GO" id="GO:0005764">
    <property type="term" value="C:lysosome"/>
    <property type="evidence" value="ECO:0007669"/>
    <property type="project" value="TreeGrafter"/>
</dbReference>
<evidence type="ECO:0000256" key="9">
    <source>
        <dbReference type="ARBA" id="ARBA00023180"/>
    </source>
</evidence>
<dbReference type="InterPro" id="IPR028995">
    <property type="entry name" value="Glyco_hydro_57/38_cen_sf"/>
</dbReference>
<dbReference type="PANTHER" id="PTHR11607">
    <property type="entry name" value="ALPHA-MANNOSIDASE"/>
    <property type="match status" value="1"/>
</dbReference>
<dbReference type="FunFam" id="3.20.110.10:FF:000001">
    <property type="entry name" value="Alpha-mannosidase"/>
    <property type="match status" value="1"/>
</dbReference>
<dbReference type="SUPFAM" id="SSF88688">
    <property type="entry name" value="Families 57/38 glycoside transferase middle domain"/>
    <property type="match status" value="1"/>
</dbReference>
<evidence type="ECO:0000313" key="13">
    <source>
        <dbReference type="Proteomes" id="UP000694843"/>
    </source>
</evidence>